<organism evidence="12 13">
    <name type="scientific">Coniella lustricola</name>
    <dbReference type="NCBI Taxonomy" id="2025994"/>
    <lineage>
        <taxon>Eukaryota</taxon>
        <taxon>Fungi</taxon>
        <taxon>Dikarya</taxon>
        <taxon>Ascomycota</taxon>
        <taxon>Pezizomycotina</taxon>
        <taxon>Sordariomycetes</taxon>
        <taxon>Sordariomycetidae</taxon>
        <taxon>Diaporthales</taxon>
        <taxon>Schizoparmaceae</taxon>
        <taxon>Coniella</taxon>
    </lineage>
</organism>
<keyword evidence="6 12" id="KW-0808">Transferase</keyword>
<sequence>MPTSSPKTTSLKYISLVACIALRILYWQTEAQWQLVWATRLFWLFAGAAVLDNPFAQYDGEKAAGKAPSAQVLVLGDIGRSPRMQYHALSILKHGGEVQLIGYHESALLPELEQHNQKLTVLPLPGPPQHLRQLPFIIAGPLKVVHQVAMLLWVLLIRTKPSKWLLVQNPPSIPTLAIAAVACFFRNTRLVIDWHNYGWTILAGTRGERHPFVRASKVYESFFGRVAPSANLAVTAAMKTDLQGPSYKIRTPIVAMHDRPATIFQPVASQADRASYLNDIEETADQSNDIIAGRVRLLVSSTSWTPDEDFGILLDALVDYAASPQRLPEPILVIITGRGPQKAMYEAKIRQLAADGKLAGITVRTAFLSFENYARLLAAADLGVCLHMSSSGVDLPMKVVDMFGAGLPVLAYSKYPSFSELVKEGVNGRGFETCAELMSGLVHLLDTDNGLLSTLKAGAVREGARRWDEEWDAVVKPLLESA</sequence>
<proteinExistence type="predicted"/>
<name>A0A2T2ZX62_9PEZI</name>
<comment type="function">
    <text evidence="11">Participates in the formation of the lipid-linked precursor oligosaccharide for N-glycosylation. Involved in assembling the dolichol-pyrophosphate-GlcNAc(2)-Man(5) intermediate on the cytoplasmic surface of the ER.</text>
</comment>
<evidence type="ECO:0000313" key="13">
    <source>
        <dbReference type="Proteomes" id="UP000241462"/>
    </source>
</evidence>
<evidence type="ECO:0000256" key="7">
    <source>
        <dbReference type="ARBA" id="ARBA00022692"/>
    </source>
</evidence>
<dbReference type="AlphaFoldDB" id="A0A2T2ZX62"/>
<keyword evidence="7" id="KW-0812">Transmembrane</keyword>
<comment type="pathway">
    <text evidence="2">Protein modification; protein glycosylation.</text>
</comment>
<dbReference type="Gene3D" id="3.40.50.2000">
    <property type="entry name" value="Glycogen Phosphorylase B"/>
    <property type="match status" value="1"/>
</dbReference>
<dbReference type="SUPFAM" id="SSF53756">
    <property type="entry name" value="UDP-Glycosyltransferase/glycogen phosphorylase"/>
    <property type="match status" value="1"/>
</dbReference>
<dbReference type="FunCoup" id="A0A2T2ZX62">
    <property type="interactions" value="886"/>
</dbReference>
<dbReference type="PANTHER" id="PTHR13036:SF0">
    <property type="entry name" value="CHITOBIOSYLDIPHOSPHODOLICHOL BETA-MANNOSYLTRANSFERASE"/>
    <property type="match status" value="1"/>
</dbReference>
<dbReference type="OrthoDB" id="614844at2759"/>
<comment type="subcellular location">
    <subcellularLocation>
        <location evidence="1">Endoplasmic reticulum membrane</location>
        <topology evidence="1">Single-pass membrane protein</topology>
    </subcellularLocation>
</comment>
<dbReference type="Proteomes" id="UP000241462">
    <property type="component" value="Unassembled WGS sequence"/>
</dbReference>
<reference evidence="12 13" key="1">
    <citation type="journal article" date="2018" name="Mycol. Prog.">
        <title>Coniella lustricola, a new species from submerged detritus.</title>
        <authorList>
            <person name="Raudabaugh D.B."/>
            <person name="Iturriaga T."/>
            <person name="Carver A."/>
            <person name="Mondo S."/>
            <person name="Pangilinan J."/>
            <person name="Lipzen A."/>
            <person name="He G."/>
            <person name="Amirebrahimi M."/>
            <person name="Grigoriev I.V."/>
            <person name="Miller A.N."/>
        </authorList>
    </citation>
    <scope>NUCLEOTIDE SEQUENCE [LARGE SCALE GENOMIC DNA]</scope>
    <source>
        <strain evidence="12 13">B22-T-1</strain>
    </source>
</reference>
<dbReference type="PANTHER" id="PTHR13036">
    <property type="entry name" value="BETA1,4 MANNOSYLTRANSFERASE"/>
    <property type="match status" value="1"/>
</dbReference>
<keyword evidence="10" id="KW-0472">Membrane</keyword>
<protein>
    <recommendedName>
        <fullName evidence="4">Chitobiosyldiphosphodolichol beta-mannosyltransferase</fullName>
        <ecNumber evidence="3">2.4.1.142</ecNumber>
    </recommendedName>
</protein>
<evidence type="ECO:0000256" key="10">
    <source>
        <dbReference type="ARBA" id="ARBA00023136"/>
    </source>
</evidence>
<dbReference type="FunFam" id="3.40.50.2000:FF:000162">
    <property type="entry name" value="Beta-1,4-mannosyltransferase (Alg1), putative"/>
    <property type="match status" value="1"/>
</dbReference>
<evidence type="ECO:0000313" key="12">
    <source>
        <dbReference type="EMBL" id="PSR78771.1"/>
    </source>
</evidence>
<evidence type="ECO:0000256" key="8">
    <source>
        <dbReference type="ARBA" id="ARBA00022824"/>
    </source>
</evidence>
<keyword evidence="9" id="KW-1133">Transmembrane helix</keyword>
<dbReference type="EC" id="2.4.1.142" evidence="3"/>
<dbReference type="GO" id="GO:0005789">
    <property type="term" value="C:endoplasmic reticulum membrane"/>
    <property type="evidence" value="ECO:0007669"/>
    <property type="project" value="UniProtKB-SubCell"/>
</dbReference>
<evidence type="ECO:0000256" key="6">
    <source>
        <dbReference type="ARBA" id="ARBA00022679"/>
    </source>
</evidence>
<keyword evidence="13" id="KW-1185">Reference proteome</keyword>
<evidence type="ECO:0000256" key="1">
    <source>
        <dbReference type="ARBA" id="ARBA00004389"/>
    </source>
</evidence>
<gene>
    <name evidence="12" type="ORF">BD289DRAFT_443439</name>
</gene>
<evidence type="ECO:0000256" key="2">
    <source>
        <dbReference type="ARBA" id="ARBA00004922"/>
    </source>
</evidence>
<dbReference type="InterPro" id="IPR026051">
    <property type="entry name" value="ALG1-like"/>
</dbReference>
<keyword evidence="8" id="KW-0256">Endoplasmic reticulum</keyword>
<keyword evidence="5 12" id="KW-0328">Glycosyltransferase</keyword>
<dbReference type="InParanoid" id="A0A2T2ZX62"/>
<evidence type="ECO:0000256" key="4">
    <source>
        <dbReference type="ARBA" id="ARBA00015841"/>
    </source>
</evidence>
<dbReference type="STRING" id="2025994.A0A2T2ZX62"/>
<evidence type="ECO:0000256" key="3">
    <source>
        <dbReference type="ARBA" id="ARBA00012611"/>
    </source>
</evidence>
<evidence type="ECO:0000256" key="9">
    <source>
        <dbReference type="ARBA" id="ARBA00022989"/>
    </source>
</evidence>
<evidence type="ECO:0000256" key="5">
    <source>
        <dbReference type="ARBA" id="ARBA00022676"/>
    </source>
</evidence>
<dbReference type="Pfam" id="PF13692">
    <property type="entry name" value="Glyco_trans_1_4"/>
    <property type="match status" value="1"/>
</dbReference>
<evidence type="ECO:0000256" key="11">
    <source>
        <dbReference type="ARBA" id="ARBA00024899"/>
    </source>
</evidence>
<dbReference type="GO" id="GO:0004578">
    <property type="term" value="F:chitobiosyldiphosphodolichol beta-mannosyltransferase activity"/>
    <property type="evidence" value="ECO:0007669"/>
    <property type="project" value="UniProtKB-EC"/>
</dbReference>
<dbReference type="EMBL" id="KZ678593">
    <property type="protein sequence ID" value="PSR78771.1"/>
    <property type="molecule type" value="Genomic_DNA"/>
</dbReference>
<accession>A0A2T2ZX62</accession>